<feature type="domain" description="Polysaccharide export protein N-terminal" evidence="2">
    <location>
        <begin position="77"/>
        <end position="158"/>
    </location>
</feature>
<dbReference type="InterPro" id="IPR049712">
    <property type="entry name" value="Poly_export"/>
</dbReference>
<name>A0A3Q8XSE6_9HYPH</name>
<dbReference type="Pfam" id="PF10531">
    <property type="entry name" value="SLBB"/>
    <property type="match status" value="1"/>
</dbReference>
<accession>A0A3Q8XSE6</accession>
<sequence>MCATASLGVLAGCQALPGEGPSALSIASTAGQSAAEQNRPTATVFDVVQVDAYSARLVADYTARMLNRRFGIGSAGNTALIGVGDQVQVTIFEAGESGLFSTAESKQTSLQLIVQPDGRVPIPYVGSVQFAGRTAEQVRQAILSSLRDKAVEPDVIITTTSTDSRAVTVAGAVNASQQVSLSLSGDRIMDVIAKAGGPRQEPYETYVTLTRGQSTGTVLLKSIIEDPSENIFVQPNDQVFVTHDPRTFTILGQTSSNSRIPFGSNDLNLLEAIALAGGGEDSSVDARGYFVFRYEEPEIVKLLIGDARFKALMDKGYATDKNGRFPIVYQFDMRNPDSFITGQTFPVKNRDVIYASRHPTVDIQRFLSLVSQPVGVASGVVRLSE</sequence>
<keyword evidence="5" id="KW-1185">Reference proteome</keyword>
<protein>
    <submittedName>
        <fullName evidence="4">Polysaccharide export protein</fullName>
    </submittedName>
</protein>
<dbReference type="Gene3D" id="3.30.1950.10">
    <property type="entry name" value="wza like domain"/>
    <property type="match status" value="1"/>
</dbReference>
<dbReference type="Proteomes" id="UP000268192">
    <property type="component" value="Chromosome"/>
</dbReference>
<dbReference type="AlphaFoldDB" id="A0A3Q8XSE6"/>
<evidence type="ECO:0000313" key="4">
    <source>
        <dbReference type="EMBL" id="AZN73873.1"/>
    </source>
</evidence>
<reference evidence="4 5" key="1">
    <citation type="submission" date="2018-09" db="EMBL/GenBank/DDBJ databases">
        <title>Marinorhizobium profundi gen. nov., sp. nov., isolated from a deep-sea sediment sample from the New Britain Trench and proposal of Marinorhizobiaceae fam. nov. in the order Rhizobiales of the class Alphaproteobacteria.</title>
        <authorList>
            <person name="Cao J."/>
        </authorList>
    </citation>
    <scope>NUCLEOTIDE SEQUENCE [LARGE SCALE GENOMIC DNA]</scope>
    <source>
        <strain evidence="4 5">WS11</strain>
    </source>
</reference>
<dbReference type="InterPro" id="IPR003715">
    <property type="entry name" value="Poly_export_N"/>
</dbReference>
<organism evidence="4 5">
    <name type="scientific">Georhizobium profundi</name>
    <dbReference type="NCBI Taxonomy" id="2341112"/>
    <lineage>
        <taxon>Bacteria</taxon>
        <taxon>Pseudomonadati</taxon>
        <taxon>Pseudomonadota</taxon>
        <taxon>Alphaproteobacteria</taxon>
        <taxon>Hyphomicrobiales</taxon>
        <taxon>Rhizobiaceae</taxon>
        <taxon>Georhizobium</taxon>
    </lineage>
</organism>
<proteinExistence type="predicted"/>
<dbReference type="KEGG" id="abaw:D5400_15815"/>
<dbReference type="EMBL" id="CP032509">
    <property type="protein sequence ID" value="AZN73873.1"/>
    <property type="molecule type" value="Genomic_DNA"/>
</dbReference>
<dbReference type="PANTHER" id="PTHR33619:SF3">
    <property type="entry name" value="POLYSACCHARIDE EXPORT PROTEIN GFCE-RELATED"/>
    <property type="match status" value="1"/>
</dbReference>
<dbReference type="InterPro" id="IPR019554">
    <property type="entry name" value="Soluble_ligand-bd"/>
</dbReference>
<evidence type="ECO:0000259" key="2">
    <source>
        <dbReference type="Pfam" id="PF02563"/>
    </source>
</evidence>
<evidence type="ECO:0000256" key="1">
    <source>
        <dbReference type="ARBA" id="ARBA00022729"/>
    </source>
</evidence>
<evidence type="ECO:0000259" key="3">
    <source>
        <dbReference type="Pfam" id="PF10531"/>
    </source>
</evidence>
<gene>
    <name evidence="4" type="ORF">D5400_15815</name>
</gene>
<dbReference type="Pfam" id="PF02563">
    <property type="entry name" value="Poly_export"/>
    <property type="match status" value="1"/>
</dbReference>
<evidence type="ECO:0000313" key="5">
    <source>
        <dbReference type="Proteomes" id="UP000268192"/>
    </source>
</evidence>
<dbReference type="PANTHER" id="PTHR33619">
    <property type="entry name" value="POLYSACCHARIDE EXPORT PROTEIN GFCE-RELATED"/>
    <property type="match status" value="1"/>
</dbReference>
<feature type="domain" description="Soluble ligand binding" evidence="3">
    <location>
        <begin position="167"/>
        <end position="216"/>
    </location>
</feature>
<dbReference type="OrthoDB" id="7198507at2"/>
<keyword evidence="1" id="KW-0732">Signal</keyword>
<dbReference type="GO" id="GO:0015159">
    <property type="term" value="F:polysaccharide transmembrane transporter activity"/>
    <property type="evidence" value="ECO:0007669"/>
    <property type="project" value="InterPro"/>
</dbReference>
<dbReference type="Gene3D" id="3.10.560.10">
    <property type="entry name" value="Outer membrane lipoprotein wza domain like"/>
    <property type="match status" value="2"/>
</dbReference>